<sequence>MSELLTQKQKSCTRFQEIDTFRGIAIIMMVFYHIIFDLYYFNYLNIDIYNSVLRYFAYATASLFIMIAGISIWISKERYKKQSIKINYFNKYFKRGLFLFSIGILITIVTWIFIKEGFILFGILHLIGLSIILAPFFFRLKEWNALAGLIIVILGIIISKYNGPFWTIFLGLAPADFYSVDYEPLLPWFGIFLIGISIGAYLYPHGNRKPFFDEIIKNHRFSKFFEYPGRHSLIIYLVHQPVIIMILSLIAGKILI</sequence>
<feature type="transmembrane region" description="Helical" evidence="1">
    <location>
        <begin position="145"/>
        <end position="173"/>
    </location>
</feature>
<reference evidence="3 4" key="1">
    <citation type="submission" date="2019-09" db="EMBL/GenBank/DDBJ databases">
        <title>The complete genome of Methanoplanus sp. FWC-SCC4.</title>
        <authorList>
            <person name="Chen S.-C."/>
            <person name="Zhou Y.-Z."/>
            <person name="Lai M.-C."/>
        </authorList>
    </citation>
    <scope>NUCLEOTIDE SEQUENCE [LARGE SCALE GENOMIC DNA]</scope>
    <source>
        <strain evidence="3 4">FWC-SCC4</strain>
    </source>
</reference>
<keyword evidence="1" id="KW-0812">Transmembrane</keyword>
<feature type="transmembrane region" description="Helical" evidence="1">
    <location>
        <begin position="96"/>
        <end position="114"/>
    </location>
</feature>
<keyword evidence="4" id="KW-1185">Reference proteome</keyword>
<evidence type="ECO:0000313" key="4">
    <source>
        <dbReference type="Proteomes" id="UP001301797"/>
    </source>
</evidence>
<feature type="transmembrane region" description="Helical" evidence="1">
    <location>
        <begin position="55"/>
        <end position="75"/>
    </location>
</feature>
<keyword evidence="1" id="KW-1133">Transmembrane helix</keyword>
<dbReference type="AlphaFoldDB" id="A0AA97FC94"/>
<dbReference type="EMBL" id="CP043875">
    <property type="protein sequence ID" value="WOF15872.1"/>
    <property type="molecule type" value="Genomic_DNA"/>
</dbReference>
<dbReference type="Pfam" id="PF07786">
    <property type="entry name" value="HGSNAT_cat"/>
    <property type="match status" value="1"/>
</dbReference>
<gene>
    <name evidence="3" type="ORF">F1737_03750</name>
</gene>
<accession>A0AA97FC94</accession>
<name>A0AA97FC94_9EURY</name>
<dbReference type="GeneID" id="85229252"/>
<feature type="transmembrane region" description="Helical" evidence="1">
    <location>
        <begin position="185"/>
        <end position="203"/>
    </location>
</feature>
<feature type="domain" description="Heparan-alpha-glucosaminide N-acetyltransferase catalytic" evidence="2">
    <location>
        <begin position="14"/>
        <end position="241"/>
    </location>
</feature>
<dbReference type="Proteomes" id="UP001301797">
    <property type="component" value="Chromosome"/>
</dbReference>
<proteinExistence type="predicted"/>
<feature type="transmembrane region" description="Helical" evidence="1">
    <location>
        <begin position="21"/>
        <end position="43"/>
    </location>
</feature>
<dbReference type="InterPro" id="IPR012429">
    <property type="entry name" value="HGSNAT_cat"/>
</dbReference>
<evidence type="ECO:0000313" key="3">
    <source>
        <dbReference type="EMBL" id="WOF15872.1"/>
    </source>
</evidence>
<keyword evidence="1" id="KW-0472">Membrane</keyword>
<dbReference type="RefSeq" id="WP_317137442.1">
    <property type="nucleotide sequence ID" value="NZ_CP043875.1"/>
</dbReference>
<evidence type="ECO:0000259" key="2">
    <source>
        <dbReference type="Pfam" id="PF07786"/>
    </source>
</evidence>
<dbReference type="KEGG" id="mefw:F1737_03750"/>
<evidence type="ECO:0000256" key="1">
    <source>
        <dbReference type="SAM" id="Phobius"/>
    </source>
</evidence>
<feature type="transmembrane region" description="Helical" evidence="1">
    <location>
        <begin position="120"/>
        <end position="138"/>
    </location>
</feature>
<protein>
    <submittedName>
        <fullName evidence="3">DUF1624 domain-containing protein</fullName>
    </submittedName>
</protein>
<organism evidence="3 4">
    <name type="scientific">Methanochimaera problematica</name>
    <dbReference type="NCBI Taxonomy" id="2609417"/>
    <lineage>
        <taxon>Archaea</taxon>
        <taxon>Methanobacteriati</taxon>
        <taxon>Methanobacteriota</taxon>
        <taxon>Stenosarchaea group</taxon>
        <taxon>Methanomicrobia</taxon>
        <taxon>Methanomicrobiales</taxon>
        <taxon>Methanomicrobiaceae</taxon>
        <taxon>Methanochimaera</taxon>
    </lineage>
</organism>
<feature type="transmembrane region" description="Helical" evidence="1">
    <location>
        <begin position="233"/>
        <end position="255"/>
    </location>
</feature>